<dbReference type="GO" id="GO:0019005">
    <property type="term" value="C:SCF ubiquitin ligase complex"/>
    <property type="evidence" value="ECO:0007669"/>
    <property type="project" value="TreeGrafter"/>
</dbReference>
<proteinExistence type="predicted"/>
<dbReference type="GO" id="GO:0031146">
    <property type="term" value="P:SCF-dependent proteasomal ubiquitin-dependent protein catabolic process"/>
    <property type="evidence" value="ECO:0007669"/>
    <property type="project" value="InterPro"/>
</dbReference>
<dbReference type="Gene3D" id="2.130.10.10">
    <property type="entry name" value="YVTN repeat-like/Quinoprotein amine dehydrogenase"/>
    <property type="match status" value="1"/>
</dbReference>
<protein>
    <recommendedName>
        <fullName evidence="2">F-box domain-containing protein</fullName>
    </recommendedName>
</protein>
<accession>A0AAF1BI97</accession>
<dbReference type="AlphaFoldDB" id="A0AAF1BI97"/>
<dbReference type="InterPro" id="IPR015943">
    <property type="entry name" value="WD40/YVTN_repeat-like_dom_sf"/>
</dbReference>
<feature type="region of interest" description="Disordered" evidence="1">
    <location>
        <begin position="164"/>
        <end position="193"/>
    </location>
</feature>
<evidence type="ECO:0000313" key="4">
    <source>
        <dbReference type="Proteomes" id="UP000827549"/>
    </source>
</evidence>
<dbReference type="Gene3D" id="1.20.1280.50">
    <property type="match status" value="1"/>
</dbReference>
<sequence length="645" mass="68683">MPGSKRRRSPSPMRNRGHAANTAMPALFVLDELFLRVLGFLDARELASAQGVSRHWARMALDPQLWKRLYLDRYPHPHHSRLVYTRPSGASTPLRPVARLPSRAFPPPLSPASPALDIALVSSGKGSARGALTRESLATEHVVRNDGIDWKAMMRLGTNWSNGNARSEASVSLPPSPVSRAADQPEEDDPPPQLPYTPHHLALFPAFICTSSPSSPLVHVYAAQKGEIPQRGDAAPPSLGIVPPPPGWSSPSRPDNVTAICADQAVVQAEDGALPARLAIFYASGGFAIVRLRLVDGRLVWGRESVSTTRARPHRRGSPAGADPVILAALNYPVLITCTVHFHLSVYLLSDTKPTLLRSLHSEVSFHPAALSLFPPVDAKPGRFRAALTYSTPIYPSSWTVAVQELGISLSPSGAAIHRGECYRVGGGAPHDAWPRRLSPLVGVRGEAVGVGTDGRWCVLAGGSDSVIHVYSLPTPHTKAGEDPPPIVHAQTLLAPTVSVTSVSLASGRCVSGGRDGRVLVWELDEGEGDEEGAKVGRTIGFVEVQPGGRRRVDPPAGHPSSPDTDTDSDDSEPDSPSALPHPAAISTAARQLFLATPPASLHPAPSVAPSDLRPAIRQLAFDEQKIVALADDAGVEVMRVWSFA</sequence>
<reference evidence="3" key="1">
    <citation type="submission" date="2023-10" db="EMBL/GenBank/DDBJ databases">
        <authorList>
            <person name="Noh H."/>
        </authorList>
    </citation>
    <scope>NUCLEOTIDE SEQUENCE</scope>
    <source>
        <strain evidence="3">DUCC4014</strain>
    </source>
</reference>
<dbReference type="PANTHER" id="PTHR16008:SF4">
    <property type="entry name" value="F-BOX ONLY PROTEIN 4"/>
    <property type="match status" value="1"/>
</dbReference>
<dbReference type="InterPro" id="IPR011044">
    <property type="entry name" value="Quino_amine_DH_bsu"/>
</dbReference>
<dbReference type="InterPro" id="IPR001810">
    <property type="entry name" value="F-box_dom"/>
</dbReference>
<organism evidence="3 4">
    <name type="scientific">Vanrija pseudolonga</name>
    <dbReference type="NCBI Taxonomy" id="143232"/>
    <lineage>
        <taxon>Eukaryota</taxon>
        <taxon>Fungi</taxon>
        <taxon>Dikarya</taxon>
        <taxon>Basidiomycota</taxon>
        <taxon>Agaricomycotina</taxon>
        <taxon>Tremellomycetes</taxon>
        <taxon>Trichosporonales</taxon>
        <taxon>Trichosporonaceae</taxon>
        <taxon>Vanrija</taxon>
    </lineage>
</organism>
<keyword evidence="4" id="KW-1185">Reference proteome</keyword>
<dbReference type="InterPro" id="IPR036047">
    <property type="entry name" value="F-box-like_dom_sf"/>
</dbReference>
<feature type="domain" description="F-box" evidence="2">
    <location>
        <begin position="31"/>
        <end position="71"/>
    </location>
</feature>
<evidence type="ECO:0000256" key="1">
    <source>
        <dbReference type="SAM" id="MobiDB-lite"/>
    </source>
</evidence>
<evidence type="ECO:0000259" key="2">
    <source>
        <dbReference type="Pfam" id="PF12937"/>
    </source>
</evidence>
<evidence type="ECO:0000313" key="3">
    <source>
        <dbReference type="EMBL" id="WOO76889.1"/>
    </source>
</evidence>
<name>A0AAF1BI97_9TREE</name>
<dbReference type="RefSeq" id="XP_062622921.1">
    <property type="nucleotide sequence ID" value="XM_062766937.1"/>
</dbReference>
<dbReference type="Pfam" id="PF12937">
    <property type="entry name" value="F-box-like"/>
    <property type="match status" value="1"/>
</dbReference>
<dbReference type="InterPro" id="IPR039588">
    <property type="entry name" value="FBXO4"/>
</dbReference>
<dbReference type="PANTHER" id="PTHR16008">
    <property type="entry name" value="F-BOX ONLY PROTEIN 4"/>
    <property type="match status" value="1"/>
</dbReference>
<dbReference type="SUPFAM" id="SSF50969">
    <property type="entry name" value="YVTN repeat-like/Quinoprotein amine dehydrogenase"/>
    <property type="match status" value="1"/>
</dbReference>
<dbReference type="GO" id="GO:0000209">
    <property type="term" value="P:protein polyubiquitination"/>
    <property type="evidence" value="ECO:0007669"/>
    <property type="project" value="TreeGrafter"/>
</dbReference>
<dbReference type="GeneID" id="87803760"/>
<dbReference type="SUPFAM" id="SSF81383">
    <property type="entry name" value="F-box domain"/>
    <property type="match status" value="1"/>
</dbReference>
<feature type="region of interest" description="Disordered" evidence="1">
    <location>
        <begin position="527"/>
        <end position="582"/>
    </location>
</feature>
<feature type="compositionally biased region" description="Acidic residues" evidence="1">
    <location>
        <begin position="565"/>
        <end position="574"/>
    </location>
</feature>
<gene>
    <name evidence="3" type="ORF">LOC62_01G000502</name>
</gene>
<dbReference type="Proteomes" id="UP000827549">
    <property type="component" value="Chromosome 1"/>
</dbReference>
<dbReference type="EMBL" id="CP086714">
    <property type="protein sequence ID" value="WOO76889.1"/>
    <property type="molecule type" value="Genomic_DNA"/>
</dbReference>